<name>A0AAE3LMD1_9BACT</name>
<feature type="region of interest" description="Disordered" evidence="1">
    <location>
        <begin position="20"/>
        <end position="42"/>
    </location>
</feature>
<protein>
    <recommendedName>
        <fullName evidence="5">Calcium-binding protein</fullName>
    </recommendedName>
</protein>
<evidence type="ECO:0008006" key="5">
    <source>
        <dbReference type="Google" id="ProtNLM"/>
    </source>
</evidence>
<dbReference type="EMBL" id="JAOTPL010000004">
    <property type="protein sequence ID" value="MCU7693731.1"/>
    <property type="molecule type" value="Genomic_DNA"/>
</dbReference>
<feature type="chain" id="PRO_5042241448" description="Calcium-binding protein" evidence="2">
    <location>
        <begin position="22"/>
        <end position="95"/>
    </location>
</feature>
<evidence type="ECO:0000313" key="4">
    <source>
        <dbReference type="Proteomes" id="UP001209317"/>
    </source>
</evidence>
<organism evidence="3 4">
    <name type="scientific">Haoranjiania flava</name>
    <dbReference type="NCBI Taxonomy" id="1856322"/>
    <lineage>
        <taxon>Bacteria</taxon>
        <taxon>Pseudomonadati</taxon>
        <taxon>Bacteroidota</taxon>
        <taxon>Chitinophagia</taxon>
        <taxon>Chitinophagales</taxon>
        <taxon>Chitinophagaceae</taxon>
        <taxon>Haoranjiania</taxon>
    </lineage>
</organism>
<reference evidence="3" key="1">
    <citation type="submission" date="2022-10" db="EMBL/GenBank/DDBJ databases">
        <authorList>
            <person name="Kim H.S."/>
            <person name="Kim J.-S."/>
            <person name="Suh M.K."/>
            <person name="Eom M.K."/>
            <person name="Lee J.-S."/>
        </authorList>
    </citation>
    <scope>NUCLEOTIDE SEQUENCE</scope>
    <source>
        <strain evidence="3">LIP-5</strain>
    </source>
</reference>
<sequence length="95" mass="10655">MKKLFMAALILCAFTQLPAQNAPQRNQQGTSKNAPNFVDKNNDGICDNYTLRGPRRANCGNFSARKAQGRNSQNQGRYFTDTNKNGICDNLERNK</sequence>
<dbReference type="RefSeq" id="WP_263037218.1">
    <property type="nucleotide sequence ID" value="NZ_JAOTPL010000004.1"/>
</dbReference>
<evidence type="ECO:0000256" key="1">
    <source>
        <dbReference type="SAM" id="MobiDB-lite"/>
    </source>
</evidence>
<proteinExistence type="predicted"/>
<dbReference type="Proteomes" id="UP001209317">
    <property type="component" value="Unassembled WGS sequence"/>
</dbReference>
<evidence type="ECO:0000256" key="2">
    <source>
        <dbReference type="SAM" id="SignalP"/>
    </source>
</evidence>
<comment type="caution">
    <text evidence="3">The sequence shown here is derived from an EMBL/GenBank/DDBJ whole genome shotgun (WGS) entry which is preliminary data.</text>
</comment>
<feature type="region of interest" description="Disordered" evidence="1">
    <location>
        <begin position="60"/>
        <end position="95"/>
    </location>
</feature>
<accession>A0AAE3LMD1</accession>
<dbReference type="AlphaFoldDB" id="A0AAE3LMD1"/>
<keyword evidence="2" id="KW-0732">Signal</keyword>
<feature type="compositionally biased region" description="Polar residues" evidence="1">
    <location>
        <begin position="20"/>
        <end position="34"/>
    </location>
</feature>
<keyword evidence="4" id="KW-1185">Reference proteome</keyword>
<feature type="compositionally biased region" description="Polar residues" evidence="1">
    <location>
        <begin position="69"/>
        <end position="85"/>
    </location>
</feature>
<evidence type="ECO:0000313" key="3">
    <source>
        <dbReference type="EMBL" id="MCU7693731.1"/>
    </source>
</evidence>
<feature type="signal peptide" evidence="2">
    <location>
        <begin position="1"/>
        <end position="21"/>
    </location>
</feature>
<gene>
    <name evidence="3" type="ORF">OD355_04275</name>
</gene>